<gene>
    <name evidence="1" type="ORF">Z045_24915</name>
</gene>
<name>A0A0V9UDP6_9NOCA</name>
<sequence>MPLDADRAWALCAEGVVGVQEETGLHGQTSTADATGQFVFEVLDLAKPFLQLAFPPTRDALPVLVGGRMVGR</sequence>
<reference evidence="1 2" key="2">
    <citation type="journal article" date="2016" name="Genome Announc.">
        <title>Draft Genome Sequence of a Versatile Hydrocarbon-Degrading Bacterium, Rhodococcus pyridinivorans Strain KG-16, Collected from Oil Fields in India.</title>
        <authorList>
            <person name="Aggarwal R.K."/>
            <person name="Dawar C."/>
            <person name="Phanindranath R."/>
            <person name="Mutnuri L."/>
            <person name="Dayal A.M."/>
        </authorList>
    </citation>
    <scope>NUCLEOTIDE SEQUENCE [LARGE SCALE GENOMIC DNA]</scope>
    <source>
        <strain evidence="1 2">KG-16</strain>
    </source>
</reference>
<organism evidence="1 2">
    <name type="scientific">Rhodococcus pyridinivorans KG-16</name>
    <dbReference type="NCBI Taxonomy" id="1441730"/>
    <lineage>
        <taxon>Bacteria</taxon>
        <taxon>Bacillati</taxon>
        <taxon>Actinomycetota</taxon>
        <taxon>Actinomycetes</taxon>
        <taxon>Mycobacteriales</taxon>
        <taxon>Nocardiaceae</taxon>
        <taxon>Rhodococcus</taxon>
    </lineage>
</organism>
<evidence type="ECO:0000313" key="2">
    <source>
        <dbReference type="Proteomes" id="UP000053060"/>
    </source>
</evidence>
<dbReference type="EMBL" id="AZXY01000022">
    <property type="protein sequence ID" value="KSZ56105.1"/>
    <property type="molecule type" value="Genomic_DNA"/>
</dbReference>
<accession>A0A0V9UDP6</accession>
<dbReference type="AlphaFoldDB" id="A0A0V9UDP6"/>
<comment type="caution">
    <text evidence="1">The sequence shown here is derived from an EMBL/GenBank/DDBJ whole genome shotgun (WGS) entry which is preliminary data.</text>
</comment>
<dbReference type="Proteomes" id="UP000053060">
    <property type="component" value="Unassembled WGS sequence"/>
</dbReference>
<reference evidence="2" key="1">
    <citation type="submission" date="2015-01" db="EMBL/GenBank/DDBJ databases">
        <title>Draft genome sequence of Rhodococcus pyridinivorans strain KG-16, a hydrocarbon-degrading bacterium.</title>
        <authorList>
            <person name="Aggarwal R.K."/>
            <person name="Dawar C."/>
        </authorList>
    </citation>
    <scope>NUCLEOTIDE SEQUENCE [LARGE SCALE GENOMIC DNA]</scope>
    <source>
        <strain evidence="2">KG-16</strain>
    </source>
</reference>
<evidence type="ECO:0000313" key="1">
    <source>
        <dbReference type="EMBL" id="KSZ56105.1"/>
    </source>
</evidence>
<proteinExistence type="predicted"/>
<protein>
    <submittedName>
        <fullName evidence="1">Uncharacterized protein</fullName>
    </submittedName>
</protein>